<evidence type="ECO:0000313" key="4">
    <source>
        <dbReference type="Proteomes" id="UP001049518"/>
    </source>
</evidence>
<sequence>MSRPTPDALIQKYSSAGPGQLDESPKGGRRRFSDGPGGNRVEALVDAAAYFGALDDEIAALKAGTGTGRYFYLSAWWLGLVGRTGTVEVGDSGDTAGGSARRSGTRWSLKVEAERFVLPKSKRALLYELCELAMKGVDVRVLAWTSPFLPKYKPVADKVPGVAALNLHTILSADALRTAPALKDAVMLNLLAHPMGTAHLKLVVCGDEASMRAYTGGPDPRMSRSAPVGDPGGRHDVAVRVQGPAAAAIHDFFRQLWNEQRARPTQVFRVNEKEIPSQTKNTKEIPARKPEPVPDGAGPLVQVLRTVPQMNFSASGPAHLPGDALQRWLVTNLSGSRTPALSFAPDGLFEFKVALKQAVSSAERYIFIADQAFQSQEVMDWINARRTARPDLRVILLYGADPPSALFSNAINKHLLAGTSPRDRNGIAVCTWPRTGVHGTVAIVDDRWCAVGSANCTRRSLYTDIELSVGVLDTGDSTFVRTLRRDLWARYCGLPPDAEMPFMRITGAGLDRLLDLDAALAIWDATWGTPLPGVHLRPTLQRLALPVPETASYTEELADLTDPDSRETL</sequence>
<gene>
    <name evidence="3" type="ORF">AGRA3207_001106</name>
</gene>
<reference evidence="3" key="1">
    <citation type="submission" date="2020-07" db="EMBL/GenBank/DDBJ databases">
        <authorList>
            <person name="Tarantini F.S."/>
            <person name="Hong K.W."/>
            <person name="Chan K.G."/>
        </authorList>
    </citation>
    <scope>NUCLEOTIDE SEQUENCE</scope>
    <source>
        <strain evidence="3">32-07</strain>
    </source>
</reference>
<dbReference type="InterPro" id="IPR025202">
    <property type="entry name" value="PLD-like_dom"/>
</dbReference>
<dbReference type="Proteomes" id="UP001049518">
    <property type="component" value="Chromosome"/>
</dbReference>
<evidence type="ECO:0000259" key="2">
    <source>
        <dbReference type="Pfam" id="PF13091"/>
    </source>
</evidence>
<dbReference type="PANTHER" id="PTHR21248">
    <property type="entry name" value="CARDIOLIPIN SYNTHASE"/>
    <property type="match status" value="1"/>
</dbReference>
<dbReference type="Gene3D" id="3.30.870.10">
    <property type="entry name" value="Endonuclease Chain A"/>
    <property type="match status" value="2"/>
</dbReference>
<feature type="domain" description="Phospholipase D-like" evidence="2">
    <location>
        <begin position="355"/>
        <end position="474"/>
    </location>
</feature>
<feature type="region of interest" description="Disordered" evidence="1">
    <location>
        <begin position="1"/>
        <end position="37"/>
    </location>
</feature>
<proteinExistence type="predicted"/>
<organism evidence="3 4">
    <name type="scientific">Actinomadura graeca</name>
    <dbReference type="NCBI Taxonomy" id="2750812"/>
    <lineage>
        <taxon>Bacteria</taxon>
        <taxon>Bacillati</taxon>
        <taxon>Actinomycetota</taxon>
        <taxon>Actinomycetes</taxon>
        <taxon>Streptosporangiales</taxon>
        <taxon>Thermomonosporaceae</taxon>
        <taxon>Actinomadura</taxon>
    </lineage>
</organism>
<protein>
    <recommendedName>
        <fullName evidence="2">Phospholipase D-like domain-containing protein</fullName>
    </recommendedName>
</protein>
<dbReference type="RefSeq" id="WP_231333470.1">
    <property type="nucleotide sequence ID" value="NZ_CP059572.1"/>
</dbReference>
<evidence type="ECO:0000313" key="3">
    <source>
        <dbReference type="EMBL" id="QXJ20400.1"/>
    </source>
</evidence>
<keyword evidence="4" id="KW-1185">Reference proteome</keyword>
<evidence type="ECO:0000256" key="1">
    <source>
        <dbReference type="SAM" id="MobiDB-lite"/>
    </source>
</evidence>
<dbReference type="PANTHER" id="PTHR21248:SF22">
    <property type="entry name" value="PHOSPHOLIPASE D"/>
    <property type="match status" value="1"/>
</dbReference>
<dbReference type="EMBL" id="CP059572">
    <property type="protein sequence ID" value="QXJ20400.1"/>
    <property type="molecule type" value="Genomic_DNA"/>
</dbReference>
<dbReference type="SUPFAM" id="SSF56024">
    <property type="entry name" value="Phospholipase D/nuclease"/>
    <property type="match status" value="2"/>
</dbReference>
<accession>A0ABX8QP82</accession>
<dbReference type="CDD" id="cd09105">
    <property type="entry name" value="PLDc_vPLD1_2_like_2"/>
    <property type="match status" value="1"/>
</dbReference>
<name>A0ABX8QP82_9ACTN</name>
<dbReference type="Pfam" id="PF13091">
    <property type="entry name" value="PLDc_2"/>
    <property type="match status" value="1"/>
</dbReference>